<dbReference type="GO" id="GO:0003735">
    <property type="term" value="F:structural constituent of ribosome"/>
    <property type="evidence" value="ECO:0007669"/>
    <property type="project" value="InterPro"/>
</dbReference>
<reference evidence="6" key="2">
    <citation type="journal article" date="2021" name="PeerJ">
        <title>Extensive microbial diversity within the chicken gut microbiome revealed by metagenomics and culture.</title>
        <authorList>
            <person name="Gilroy R."/>
            <person name="Ravi A."/>
            <person name="Getino M."/>
            <person name="Pursley I."/>
            <person name="Horton D.L."/>
            <person name="Alikhan N.F."/>
            <person name="Baker D."/>
            <person name="Gharbi K."/>
            <person name="Hall N."/>
            <person name="Watson M."/>
            <person name="Adriaenssens E.M."/>
            <person name="Foster-Nyarko E."/>
            <person name="Jarju S."/>
            <person name="Secka A."/>
            <person name="Antonio M."/>
            <person name="Oren A."/>
            <person name="Chaudhuri R.R."/>
            <person name="La Ragione R."/>
            <person name="Hildebrand F."/>
            <person name="Pallen M.J."/>
        </authorList>
    </citation>
    <scope>NUCLEOTIDE SEQUENCE</scope>
    <source>
        <strain evidence="6">CHK195-4489</strain>
    </source>
</reference>
<evidence type="ECO:0000256" key="5">
    <source>
        <dbReference type="HAMAP-Rule" id="MF_00374"/>
    </source>
</evidence>
<keyword evidence="2 5" id="KW-0689">Ribosomal protein</keyword>
<dbReference type="EMBL" id="DVMM01000035">
    <property type="protein sequence ID" value="HIU29014.1"/>
    <property type="molecule type" value="Genomic_DNA"/>
</dbReference>
<dbReference type="GO" id="GO:1990904">
    <property type="term" value="C:ribonucleoprotein complex"/>
    <property type="evidence" value="ECO:0007669"/>
    <property type="project" value="UniProtKB-KW"/>
</dbReference>
<evidence type="ECO:0000256" key="4">
    <source>
        <dbReference type="ARBA" id="ARBA00035204"/>
    </source>
</evidence>
<gene>
    <name evidence="5 6" type="primary">rpmC</name>
    <name evidence="6" type="ORF">IAD50_01820</name>
</gene>
<proteinExistence type="inferred from homology"/>
<comment type="caution">
    <text evidence="6">The sequence shown here is derived from an EMBL/GenBank/DDBJ whole genome shotgun (WGS) entry which is preliminary data.</text>
</comment>
<dbReference type="HAMAP" id="MF_00374">
    <property type="entry name" value="Ribosomal_uL29"/>
    <property type="match status" value="1"/>
</dbReference>
<reference evidence="6" key="1">
    <citation type="submission" date="2020-10" db="EMBL/GenBank/DDBJ databases">
        <authorList>
            <person name="Gilroy R."/>
        </authorList>
    </citation>
    <scope>NUCLEOTIDE SEQUENCE</scope>
    <source>
        <strain evidence="6">CHK195-4489</strain>
    </source>
</reference>
<dbReference type="AlphaFoldDB" id="A0A9D1I6E6"/>
<evidence type="ECO:0000256" key="3">
    <source>
        <dbReference type="ARBA" id="ARBA00023274"/>
    </source>
</evidence>
<dbReference type="InterPro" id="IPR001854">
    <property type="entry name" value="Ribosomal_uL29"/>
</dbReference>
<dbReference type="InterPro" id="IPR018254">
    <property type="entry name" value="Ribosomal_uL29_CS"/>
</dbReference>
<evidence type="ECO:0000256" key="2">
    <source>
        <dbReference type="ARBA" id="ARBA00022980"/>
    </source>
</evidence>
<accession>A0A9D1I6E6</accession>
<comment type="similarity">
    <text evidence="1 5">Belongs to the universal ribosomal protein uL29 family.</text>
</comment>
<dbReference type="Gene3D" id="1.10.287.310">
    <property type="match status" value="1"/>
</dbReference>
<dbReference type="InterPro" id="IPR036049">
    <property type="entry name" value="Ribosomal_uL29_sf"/>
</dbReference>
<evidence type="ECO:0000313" key="6">
    <source>
        <dbReference type="EMBL" id="HIU29014.1"/>
    </source>
</evidence>
<protein>
    <recommendedName>
        <fullName evidence="4 5">Large ribosomal subunit protein uL29</fullName>
    </recommendedName>
</protein>
<dbReference type="SUPFAM" id="SSF46561">
    <property type="entry name" value="Ribosomal protein L29 (L29p)"/>
    <property type="match status" value="1"/>
</dbReference>
<dbReference type="Proteomes" id="UP000824089">
    <property type="component" value="Unassembled WGS sequence"/>
</dbReference>
<dbReference type="PROSITE" id="PS00579">
    <property type="entry name" value="RIBOSOMAL_L29"/>
    <property type="match status" value="1"/>
</dbReference>
<sequence>MKAKEFKDHLSKLSLEELKKEEASLKEELFRLRFKNATSPIENPMKLKFLKRDIARVKTAIRAKELAAEQQ</sequence>
<organism evidence="6 7">
    <name type="scientific">Candidatus Egerieisoma faecipullorum</name>
    <dbReference type="NCBI Taxonomy" id="2840963"/>
    <lineage>
        <taxon>Bacteria</taxon>
        <taxon>Bacillati</taxon>
        <taxon>Bacillota</taxon>
        <taxon>Clostridia</taxon>
        <taxon>Eubacteriales</taxon>
        <taxon>Clostridiaceae</taxon>
        <taxon>Clostridiaceae incertae sedis</taxon>
        <taxon>Candidatus Egerieisoma</taxon>
    </lineage>
</organism>
<dbReference type="GO" id="GO:0006412">
    <property type="term" value="P:translation"/>
    <property type="evidence" value="ECO:0007669"/>
    <property type="project" value="UniProtKB-UniRule"/>
</dbReference>
<dbReference type="GO" id="GO:0005840">
    <property type="term" value="C:ribosome"/>
    <property type="evidence" value="ECO:0007669"/>
    <property type="project" value="UniProtKB-KW"/>
</dbReference>
<keyword evidence="3 5" id="KW-0687">Ribonucleoprotein</keyword>
<dbReference type="Pfam" id="PF00831">
    <property type="entry name" value="Ribosomal_L29"/>
    <property type="match status" value="1"/>
</dbReference>
<dbReference type="NCBIfam" id="TIGR00012">
    <property type="entry name" value="L29"/>
    <property type="match status" value="1"/>
</dbReference>
<evidence type="ECO:0000256" key="1">
    <source>
        <dbReference type="ARBA" id="ARBA00009254"/>
    </source>
</evidence>
<evidence type="ECO:0000313" key="7">
    <source>
        <dbReference type="Proteomes" id="UP000824089"/>
    </source>
</evidence>
<dbReference type="CDD" id="cd00427">
    <property type="entry name" value="Ribosomal_L29_HIP"/>
    <property type="match status" value="1"/>
</dbReference>
<name>A0A9D1I6E6_9CLOT</name>